<dbReference type="AlphaFoldDB" id="A0AA86RGZ7"/>
<keyword evidence="3" id="KW-1185">Reference proteome</keyword>
<gene>
    <name evidence="1" type="ORF">HINF_LOCUS59634</name>
    <name evidence="2" type="ORF">HINF_LOCUS76369</name>
</gene>
<proteinExistence type="predicted"/>
<sequence length="97" mass="11252">MKLKKEFVDGILAHSFDEPSISQQQSIPTILAEKDAICQAEFGIHPALNLEQKFEISSVYFILESCHQLLQQLFLILTQFQESKYCNQLQPNIRIRQ</sequence>
<dbReference type="EMBL" id="CAXDID020000706">
    <property type="protein sequence ID" value="CAL6111380.1"/>
    <property type="molecule type" value="Genomic_DNA"/>
</dbReference>
<reference evidence="2 3" key="2">
    <citation type="submission" date="2024-07" db="EMBL/GenBank/DDBJ databases">
        <authorList>
            <person name="Akdeniz Z."/>
        </authorList>
    </citation>
    <scope>NUCLEOTIDE SEQUENCE [LARGE SCALE GENOMIC DNA]</scope>
</reference>
<evidence type="ECO:0000313" key="1">
    <source>
        <dbReference type="EMBL" id="CAI9971989.1"/>
    </source>
</evidence>
<dbReference type="EMBL" id="CATOUU010001100">
    <property type="protein sequence ID" value="CAI9971989.1"/>
    <property type="molecule type" value="Genomic_DNA"/>
</dbReference>
<dbReference type="GO" id="GO:0003743">
    <property type="term" value="F:translation initiation factor activity"/>
    <property type="evidence" value="ECO:0007669"/>
    <property type="project" value="UniProtKB-KW"/>
</dbReference>
<accession>A0AA86RGZ7</accession>
<organism evidence="1">
    <name type="scientific">Hexamita inflata</name>
    <dbReference type="NCBI Taxonomy" id="28002"/>
    <lineage>
        <taxon>Eukaryota</taxon>
        <taxon>Metamonada</taxon>
        <taxon>Diplomonadida</taxon>
        <taxon>Hexamitidae</taxon>
        <taxon>Hexamitinae</taxon>
        <taxon>Hexamita</taxon>
    </lineage>
</organism>
<evidence type="ECO:0000313" key="2">
    <source>
        <dbReference type="EMBL" id="CAL6111380.1"/>
    </source>
</evidence>
<keyword evidence="1" id="KW-0648">Protein biosynthesis</keyword>
<reference evidence="1" key="1">
    <citation type="submission" date="2023-06" db="EMBL/GenBank/DDBJ databases">
        <authorList>
            <person name="Kurt Z."/>
        </authorList>
    </citation>
    <scope>NUCLEOTIDE SEQUENCE</scope>
</reference>
<dbReference type="Proteomes" id="UP001642409">
    <property type="component" value="Unassembled WGS sequence"/>
</dbReference>
<comment type="caution">
    <text evidence="1">The sequence shown here is derived from an EMBL/GenBank/DDBJ whole genome shotgun (WGS) entry which is preliminary data.</text>
</comment>
<keyword evidence="1" id="KW-0396">Initiation factor</keyword>
<evidence type="ECO:0000313" key="3">
    <source>
        <dbReference type="Proteomes" id="UP001642409"/>
    </source>
</evidence>
<protein>
    <submittedName>
        <fullName evidence="1">Eukaryotic translation initiation factor 4A</fullName>
    </submittedName>
    <submittedName>
        <fullName evidence="2">Eukaryotic_translation initiation factor 4A</fullName>
    </submittedName>
</protein>
<name>A0AA86RGZ7_9EUKA</name>